<keyword evidence="5" id="KW-1185">Reference proteome</keyword>
<comment type="caution">
    <text evidence="4">The sequence shown here is derived from an EMBL/GenBank/DDBJ whole genome shotgun (WGS) entry which is preliminary data.</text>
</comment>
<protein>
    <recommendedName>
        <fullName evidence="3">Carboxypeptidase activation peptide domain-containing protein</fullName>
    </recommendedName>
</protein>
<evidence type="ECO:0000256" key="2">
    <source>
        <dbReference type="ARBA" id="ARBA00022833"/>
    </source>
</evidence>
<dbReference type="InterPro" id="IPR036990">
    <property type="entry name" value="M14A-like_propep"/>
</dbReference>
<organism evidence="4 5">
    <name type="scientific">Molorchus minor</name>
    <dbReference type="NCBI Taxonomy" id="1323400"/>
    <lineage>
        <taxon>Eukaryota</taxon>
        <taxon>Metazoa</taxon>
        <taxon>Ecdysozoa</taxon>
        <taxon>Arthropoda</taxon>
        <taxon>Hexapoda</taxon>
        <taxon>Insecta</taxon>
        <taxon>Pterygota</taxon>
        <taxon>Neoptera</taxon>
        <taxon>Endopterygota</taxon>
        <taxon>Coleoptera</taxon>
        <taxon>Polyphaga</taxon>
        <taxon>Cucujiformia</taxon>
        <taxon>Chrysomeloidea</taxon>
        <taxon>Cerambycidae</taxon>
        <taxon>Lamiinae</taxon>
        <taxon>Monochamini</taxon>
        <taxon>Molorchus</taxon>
    </lineage>
</organism>
<accession>A0ABQ9J2S1</accession>
<feature type="domain" description="Carboxypeptidase activation peptide" evidence="3">
    <location>
        <begin position="12"/>
        <end position="79"/>
    </location>
</feature>
<dbReference type="Pfam" id="PF02244">
    <property type="entry name" value="Propep_M14"/>
    <property type="match status" value="1"/>
</dbReference>
<gene>
    <name evidence="4" type="ORF">NQ317_008293</name>
</gene>
<sequence>MARLFHIVYKVYQVTAKSLDEIDILTRLEDDERVDFWSKHRVTNRPMDVMVSPSAQGEFETVLTSNRIVYNVIIANFEE</sequence>
<dbReference type="Proteomes" id="UP001162164">
    <property type="component" value="Unassembled WGS sequence"/>
</dbReference>
<evidence type="ECO:0000313" key="5">
    <source>
        <dbReference type="Proteomes" id="UP001162164"/>
    </source>
</evidence>
<dbReference type="EMBL" id="JAPWTJ010001552">
    <property type="protein sequence ID" value="KAJ8970946.1"/>
    <property type="molecule type" value="Genomic_DNA"/>
</dbReference>
<dbReference type="SUPFAM" id="SSF54897">
    <property type="entry name" value="Protease propeptides/inhibitors"/>
    <property type="match status" value="1"/>
</dbReference>
<dbReference type="Gene3D" id="3.30.70.340">
    <property type="entry name" value="Metallocarboxypeptidase-like"/>
    <property type="match status" value="1"/>
</dbReference>
<reference evidence="4" key="1">
    <citation type="journal article" date="2023" name="Insect Mol. Biol.">
        <title>Genome sequencing provides insights into the evolution of gene families encoding plant cell wall-degrading enzymes in longhorned beetles.</title>
        <authorList>
            <person name="Shin N.R."/>
            <person name="Okamura Y."/>
            <person name="Kirsch R."/>
            <person name="Pauchet Y."/>
        </authorList>
    </citation>
    <scope>NUCLEOTIDE SEQUENCE</scope>
    <source>
        <strain evidence="4">MMC_N1</strain>
    </source>
</reference>
<name>A0ABQ9J2S1_9CUCU</name>
<evidence type="ECO:0000259" key="3">
    <source>
        <dbReference type="Pfam" id="PF02244"/>
    </source>
</evidence>
<proteinExistence type="predicted"/>
<dbReference type="InterPro" id="IPR003146">
    <property type="entry name" value="M14A_act_pep"/>
</dbReference>
<evidence type="ECO:0000313" key="4">
    <source>
        <dbReference type="EMBL" id="KAJ8970946.1"/>
    </source>
</evidence>
<keyword evidence="2" id="KW-0862">Zinc</keyword>
<keyword evidence="1" id="KW-0479">Metal-binding</keyword>
<evidence type="ECO:0000256" key="1">
    <source>
        <dbReference type="ARBA" id="ARBA00022723"/>
    </source>
</evidence>